<dbReference type="InterPro" id="IPR001965">
    <property type="entry name" value="Znf_PHD"/>
</dbReference>
<feature type="region of interest" description="Disordered" evidence="6">
    <location>
        <begin position="507"/>
        <end position="658"/>
    </location>
</feature>
<dbReference type="InterPro" id="IPR011011">
    <property type="entry name" value="Znf_FYVE_PHD"/>
</dbReference>
<dbReference type="SUPFAM" id="SSF57903">
    <property type="entry name" value="FYVE/PHD zinc finger"/>
    <property type="match status" value="2"/>
</dbReference>
<name>A0A9N9FRY1_9GLOM</name>
<keyword evidence="9" id="KW-1185">Reference proteome</keyword>
<accession>A0A9N9FRY1</accession>
<proteinExistence type="predicted"/>
<keyword evidence="1" id="KW-0479">Metal-binding</keyword>
<evidence type="ECO:0000256" key="1">
    <source>
        <dbReference type="ARBA" id="ARBA00022723"/>
    </source>
</evidence>
<dbReference type="InterPro" id="IPR028012">
    <property type="entry name" value="Rua1_C"/>
</dbReference>
<gene>
    <name evidence="8" type="ORF">AGERDE_LOCUS6897</name>
</gene>
<keyword evidence="5" id="KW-0175">Coiled coil</keyword>
<evidence type="ECO:0000313" key="9">
    <source>
        <dbReference type="Proteomes" id="UP000789831"/>
    </source>
</evidence>
<feature type="domain" description="PHD-type" evidence="7">
    <location>
        <begin position="109"/>
        <end position="168"/>
    </location>
</feature>
<evidence type="ECO:0000256" key="5">
    <source>
        <dbReference type="SAM" id="Coils"/>
    </source>
</evidence>
<evidence type="ECO:0000256" key="6">
    <source>
        <dbReference type="SAM" id="MobiDB-lite"/>
    </source>
</evidence>
<keyword evidence="2 4" id="KW-0863">Zinc-finger</keyword>
<dbReference type="Pfam" id="PF14616">
    <property type="entry name" value="Rua1_C"/>
    <property type="match status" value="1"/>
</dbReference>
<keyword evidence="3" id="KW-0862">Zinc</keyword>
<feature type="coiled-coil region" evidence="5">
    <location>
        <begin position="360"/>
        <end position="387"/>
    </location>
</feature>
<dbReference type="PROSITE" id="PS50016">
    <property type="entry name" value="ZF_PHD_2"/>
    <property type="match status" value="1"/>
</dbReference>
<feature type="compositionally biased region" description="Basic residues" evidence="6">
    <location>
        <begin position="529"/>
        <end position="543"/>
    </location>
</feature>
<dbReference type="EMBL" id="CAJVPL010001152">
    <property type="protein sequence ID" value="CAG8555725.1"/>
    <property type="molecule type" value="Genomic_DNA"/>
</dbReference>
<feature type="compositionally biased region" description="Polar residues" evidence="6">
    <location>
        <begin position="620"/>
        <end position="630"/>
    </location>
</feature>
<reference evidence="8" key="1">
    <citation type="submission" date="2021-06" db="EMBL/GenBank/DDBJ databases">
        <authorList>
            <person name="Kallberg Y."/>
            <person name="Tangrot J."/>
            <person name="Rosling A."/>
        </authorList>
    </citation>
    <scope>NUCLEOTIDE SEQUENCE</scope>
    <source>
        <strain evidence="8">MT106</strain>
    </source>
</reference>
<sequence>MVETVEAAVGHYNSHFLNNNDIKSNHSIEEETDQGMTPFSAFRQVTKSNTNGESSPIGGSSVFSGSGGGSRAYSYTRHVVGQVVSRETVTTIYGDPPQNYWHPHQRQPGQTCYVCRCTISAAAAPETLIHCSSNNCNIWAHQDCMLRYGLLHGINNHQTWFCVRCKSIEDVRRLPPIERVFEEPVSATTTPHRAAAASSTPSSHLQAFKGFPHSSLPPIITPTTPPTNCSAGNEKRVNPLHLLLAASDQIESTDPLPSISSFPRHQEYIKQQQQQASYSTPIYSRENYHSYKYSGINNIQFYSPLPAVRFEREYSAYDQERILKIRHLKRSRSRQSQVLGALNESLNKYLLEQSRVVTTYNTLHENNQRLNTALRKLKSALVALAKEKPVLRVLRKISRNDNLQEKDLDEERVVNLFMQIGPQYKLEYEDGTIASSVSSSGSVENYPSSILCYKCERQLDDDFVTCTECRQPFHIHCFRTSKKSSSPNLESSLTGSSVCAICSPTPLSSSTTKRKNIEQETPSTPALRSGKKRQKITKTRRQQTKTNVVSNGDAEEDNRVSDPQSSNNVQLTNGRKSNNSNNHNINLLLESKKEGAEEISHENSSPIAESQDTRRDYDNLSINESFDNNVSSPLPATPSTTTSTSTDYGPDATRQPARFEGDMYTPRWVRGVGKSKEGLCPHCNPPRWLKTKISAYWYHLNYQHGISSITGRPFAAPLQERENKKSGMKEALCHNCNKWILNQSPRDKEVLVPEIYW</sequence>
<dbReference type="PANTHER" id="PTHR28125:SF2">
    <property type="entry name" value="MEIOTIC EXPRESSION UP-REGULATED PROTEIN 26"/>
    <property type="match status" value="1"/>
</dbReference>
<evidence type="ECO:0000256" key="2">
    <source>
        <dbReference type="ARBA" id="ARBA00022771"/>
    </source>
</evidence>
<dbReference type="SMART" id="SM00249">
    <property type="entry name" value="PHD"/>
    <property type="match status" value="2"/>
</dbReference>
<dbReference type="AlphaFoldDB" id="A0A9N9FRY1"/>
<evidence type="ECO:0000256" key="3">
    <source>
        <dbReference type="ARBA" id="ARBA00022833"/>
    </source>
</evidence>
<feature type="compositionally biased region" description="Low complexity" evidence="6">
    <location>
        <begin position="631"/>
        <end position="646"/>
    </location>
</feature>
<feature type="compositionally biased region" description="Polar residues" evidence="6">
    <location>
        <begin position="561"/>
        <end position="576"/>
    </location>
</feature>
<evidence type="ECO:0000313" key="8">
    <source>
        <dbReference type="EMBL" id="CAG8555725.1"/>
    </source>
</evidence>
<organism evidence="8 9">
    <name type="scientific">Ambispora gerdemannii</name>
    <dbReference type="NCBI Taxonomy" id="144530"/>
    <lineage>
        <taxon>Eukaryota</taxon>
        <taxon>Fungi</taxon>
        <taxon>Fungi incertae sedis</taxon>
        <taxon>Mucoromycota</taxon>
        <taxon>Glomeromycotina</taxon>
        <taxon>Glomeromycetes</taxon>
        <taxon>Archaeosporales</taxon>
        <taxon>Ambisporaceae</taxon>
        <taxon>Ambispora</taxon>
    </lineage>
</organism>
<evidence type="ECO:0000259" key="7">
    <source>
        <dbReference type="PROSITE" id="PS50016"/>
    </source>
</evidence>
<dbReference type="OrthoDB" id="5595379at2759"/>
<comment type="caution">
    <text evidence="8">The sequence shown here is derived from an EMBL/GenBank/DDBJ whole genome shotgun (WGS) entry which is preliminary data.</text>
</comment>
<dbReference type="Proteomes" id="UP000789831">
    <property type="component" value="Unassembled WGS sequence"/>
</dbReference>
<feature type="compositionally biased region" description="Basic and acidic residues" evidence="6">
    <location>
        <begin position="590"/>
        <end position="601"/>
    </location>
</feature>
<feature type="compositionally biased region" description="Low complexity" evidence="6">
    <location>
        <begin position="577"/>
        <end position="589"/>
    </location>
</feature>
<dbReference type="GO" id="GO:0008270">
    <property type="term" value="F:zinc ion binding"/>
    <property type="evidence" value="ECO:0007669"/>
    <property type="project" value="UniProtKB-KW"/>
</dbReference>
<dbReference type="InterPro" id="IPR019787">
    <property type="entry name" value="Znf_PHD-finger"/>
</dbReference>
<protein>
    <submittedName>
        <fullName evidence="8">12796_t:CDS:1</fullName>
    </submittedName>
</protein>
<evidence type="ECO:0000256" key="4">
    <source>
        <dbReference type="PROSITE-ProRule" id="PRU00146"/>
    </source>
</evidence>
<dbReference type="PANTHER" id="PTHR28125">
    <property type="entry name" value="MEIOTIC EXPRESSION UP-REGULATED PROTEIN 26"/>
    <property type="match status" value="1"/>
</dbReference>